<dbReference type="Gene3D" id="3.50.50.60">
    <property type="entry name" value="FAD/NAD(P)-binding domain"/>
    <property type="match status" value="1"/>
</dbReference>
<dbReference type="Gene3D" id="3.30.9.10">
    <property type="entry name" value="D-Amino Acid Oxidase, subunit A, domain 2"/>
    <property type="match status" value="1"/>
</dbReference>
<dbReference type="AlphaFoldDB" id="A0A1H1SQG4"/>
<accession>A0A1H1SQG4</accession>
<organism evidence="2 3">
    <name type="scientific">Bradyrhizobium canariense</name>
    <dbReference type="NCBI Taxonomy" id="255045"/>
    <lineage>
        <taxon>Bacteria</taxon>
        <taxon>Pseudomonadati</taxon>
        <taxon>Pseudomonadota</taxon>
        <taxon>Alphaproteobacteria</taxon>
        <taxon>Hyphomicrobiales</taxon>
        <taxon>Nitrobacteraceae</taxon>
        <taxon>Bradyrhizobium</taxon>
    </lineage>
</organism>
<dbReference type="InterPro" id="IPR036188">
    <property type="entry name" value="FAD/NAD-bd_sf"/>
</dbReference>
<feature type="domain" description="FAD-binding" evidence="1">
    <location>
        <begin position="8"/>
        <end position="325"/>
    </location>
</feature>
<reference evidence="3" key="1">
    <citation type="submission" date="2016-10" db="EMBL/GenBank/DDBJ databases">
        <authorList>
            <person name="Varghese N."/>
            <person name="Submissions S."/>
        </authorList>
    </citation>
    <scope>NUCLEOTIDE SEQUENCE [LARGE SCALE GENOMIC DNA]</scope>
    <source>
        <strain evidence="3">GAS369</strain>
    </source>
</reference>
<dbReference type="InterPro" id="IPR002938">
    <property type="entry name" value="FAD-bd"/>
</dbReference>
<proteinExistence type="predicted"/>
<keyword evidence="3" id="KW-1185">Reference proteome</keyword>
<sequence>MGERAVKNVLISGASIAGPALAFWLTRYGINTTVVEKSSSLRGGGYPIDIRGTALDAVERMGLYPQMRAAHVDSQSIAFVDEHGAVIAKIDPEAITGGVRGTDVEIRRGDIATILYAATKDKADYKFNDSIASLDEHADRVDVTFVSGDIGTYDIVIGADGLHSNTRSLIFGHESQFEKYIGFCFAGFTVPNTFGLDRGALAYTLPGKNAVVYATNDGGQVYAFLVFRYPTSPFRKSVAEEDKRKLTASMFEGVDGWIVPQLVEDMRKAEDLFFDAVSQIHMPTWSRRRIVLAGDATHATSFLSGQGSSIALVGAYILAGEIATKPDYSSAFEAYEKLMRPFAEMNQALVETGKSIMIPDTQQELEARNEMLRKMAEEPIGKIFRKDDARQVHRRQVHSALTLPDYS</sequence>
<name>A0A1H1SQG4_9BRAD</name>
<dbReference type="GO" id="GO:0071949">
    <property type="term" value="F:FAD binding"/>
    <property type="evidence" value="ECO:0007669"/>
    <property type="project" value="InterPro"/>
</dbReference>
<dbReference type="Pfam" id="PF01494">
    <property type="entry name" value="FAD_binding_3"/>
    <property type="match status" value="1"/>
</dbReference>
<dbReference type="InterPro" id="IPR051704">
    <property type="entry name" value="FAD_aromatic-hydroxylase"/>
</dbReference>
<evidence type="ECO:0000313" key="3">
    <source>
        <dbReference type="Proteomes" id="UP000243904"/>
    </source>
</evidence>
<gene>
    <name evidence="2" type="ORF">SAMN05444158_2254</name>
</gene>
<dbReference type="PANTHER" id="PTHR46865:SF2">
    <property type="entry name" value="MONOOXYGENASE"/>
    <property type="match status" value="1"/>
</dbReference>
<dbReference type="Proteomes" id="UP000243904">
    <property type="component" value="Chromosome I"/>
</dbReference>
<evidence type="ECO:0000259" key="1">
    <source>
        <dbReference type="Pfam" id="PF01494"/>
    </source>
</evidence>
<dbReference type="SUPFAM" id="SSF51905">
    <property type="entry name" value="FAD/NAD(P)-binding domain"/>
    <property type="match status" value="1"/>
</dbReference>
<dbReference type="RefSeq" id="WP_146687275.1">
    <property type="nucleotide sequence ID" value="NZ_LT629750.1"/>
</dbReference>
<dbReference type="PRINTS" id="PR00420">
    <property type="entry name" value="RNGMNOXGNASE"/>
</dbReference>
<dbReference type="EMBL" id="LT629750">
    <property type="protein sequence ID" value="SDS50230.1"/>
    <property type="molecule type" value="Genomic_DNA"/>
</dbReference>
<protein>
    <submittedName>
        <fullName evidence="2">2-polyprenyl-6-methoxyphenol hydroxylase</fullName>
    </submittedName>
</protein>
<dbReference type="PANTHER" id="PTHR46865">
    <property type="entry name" value="OXIDOREDUCTASE-RELATED"/>
    <property type="match status" value="1"/>
</dbReference>
<evidence type="ECO:0000313" key="2">
    <source>
        <dbReference type="EMBL" id="SDS50230.1"/>
    </source>
</evidence>